<dbReference type="Pfam" id="PF01955">
    <property type="entry name" value="CbiZ"/>
    <property type="match status" value="1"/>
</dbReference>
<accession>A0AAQ0HFQ5</accession>
<dbReference type="GO" id="GO:0016787">
    <property type="term" value="F:hydrolase activity"/>
    <property type="evidence" value="ECO:0007669"/>
    <property type="project" value="UniProtKB-KW"/>
</dbReference>
<keyword evidence="2" id="KW-1185">Reference proteome</keyword>
<protein>
    <submittedName>
        <fullName evidence="1">Adenosylcobinamide hydrolase</fullName>
    </submittedName>
</protein>
<name>A0AAQ0HFQ5_PARVE</name>
<comment type="caution">
    <text evidence="1">The sequence shown here is derived from an EMBL/GenBank/DDBJ whole genome shotgun (WGS) entry which is preliminary data.</text>
</comment>
<evidence type="ECO:0000313" key="1">
    <source>
        <dbReference type="EMBL" id="REG39604.1"/>
    </source>
</evidence>
<dbReference type="PANTHER" id="PTHR35336:SF5">
    <property type="entry name" value="ADENOSYLCOBINAMIDE AMIDOHYDROLASE"/>
    <property type="match status" value="1"/>
</dbReference>
<dbReference type="Proteomes" id="UP000256794">
    <property type="component" value="Unassembled WGS sequence"/>
</dbReference>
<dbReference type="AlphaFoldDB" id="A0AAQ0HFQ5"/>
<dbReference type="InterPro" id="IPR052209">
    <property type="entry name" value="CbiZ"/>
</dbReference>
<keyword evidence="1" id="KW-0378">Hydrolase</keyword>
<sequence length="228" mass="23433">MAVAGTDLRVRLAPPWLVADLGRVRRVLSFAPHRPGFRSARHILIRQVRDADLTPDLDAVNWLGAEMARIGHAGDVGMMTSRGLHHHRLAQAGPVACLATVGLGNAERVGRRRMVPSSSYGTINIALLVEDGLTDAAMIEALSIVAQARTAAVIAAGIELPTGRATGTGTDCIALACDAGGTAFAGLHTALGEAIGAAVHDAVLAGALAWVAEHGREPARAAPSCTGA</sequence>
<dbReference type="PANTHER" id="PTHR35336">
    <property type="entry name" value="ADENOSYLCOBINAMIDE AMIDOHYDROLASE"/>
    <property type="match status" value="1"/>
</dbReference>
<dbReference type="EMBL" id="QUMX01000026">
    <property type="protein sequence ID" value="REG39604.1"/>
    <property type="molecule type" value="Genomic_DNA"/>
</dbReference>
<reference evidence="1 2" key="1">
    <citation type="submission" date="2018-08" db="EMBL/GenBank/DDBJ databases">
        <title>Genomic Encyclopedia of Archaeal and Bacterial Type Strains, Phase II (KMG-II): from individual species to whole genera.</title>
        <authorList>
            <person name="Goeker M."/>
        </authorList>
    </citation>
    <scope>NUCLEOTIDE SEQUENCE [LARGE SCALE GENOMIC DNA]</scope>
    <source>
        <strain evidence="1 2">DSM 582</strain>
    </source>
</reference>
<dbReference type="InterPro" id="IPR002808">
    <property type="entry name" value="AdoCbi_amidolase"/>
</dbReference>
<evidence type="ECO:0000313" key="2">
    <source>
        <dbReference type="Proteomes" id="UP000256794"/>
    </source>
</evidence>
<gene>
    <name evidence="1" type="ORF">ATH84_102669</name>
</gene>
<organism evidence="1 2">
    <name type="scientific">Paracoccus versutus</name>
    <name type="common">Thiobacillus versutus</name>
    <dbReference type="NCBI Taxonomy" id="34007"/>
    <lineage>
        <taxon>Bacteria</taxon>
        <taxon>Pseudomonadati</taxon>
        <taxon>Pseudomonadota</taxon>
        <taxon>Alphaproteobacteria</taxon>
        <taxon>Rhodobacterales</taxon>
        <taxon>Paracoccaceae</taxon>
        <taxon>Paracoccus</taxon>
    </lineage>
</organism>
<dbReference type="RefSeq" id="WP_036755270.1">
    <property type="nucleotide sequence ID" value="NZ_CP035286.1"/>
</dbReference>
<proteinExistence type="predicted"/>